<keyword evidence="6" id="KW-1185">Reference proteome</keyword>
<dbReference type="Proteomes" id="UP000315677">
    <property type="component" value="Unassembled WGS sequence"/>
</dbReference>
<evidence type="ECO:0000256" key="1">
    <source>
        <dbReference type="ARBA" id="ARBA00022603"/>
    </source>
</evidence>
<proteinExistence type="predicted"/>
<dbReference type="PANTHER" id="PTHR43464:SF19">
    <property type="entry name" value="UBIQUINONE BIOSYNTHESIS O-METHYLTRANSFERASE, MITOCHONDRIAL"/>
    <property type="match status" value="1"/>
</dbReference>
<keyword evidence="2 5" id="KW-0808">Transferase</keyword>
<organism evidence="5 6">
    <name type="scientific">Pseudonocardia kunmingensis</name>
    <dbReference type="NCBI Taxonomy" id="630975"/>
    <lineage>
        <taxon>Bacteria</taxon>
        <taxon>Bacillati</taxon>
        <taxon>Actinomycetota</taxon>
        <taxon>Actinomycetes</taxon>
        <taxon>Pseudonocardiales</taxon>
        <taxon>Pseudonocardiaceae</taxon>
        <taxon>Pseudonocardia</taxon>
    </lineage>
</organism>
<dbReference type="GO" id="GO:0032259">
    <property type="term" value="P:methylation"/>
    <property type="evidence" value="ECO:0007669"/>
    <property type="project" value="UniProtKB-KW"/>
</dbReference>
<dbReference type="PANTHER" id="PTHR43464">
    <property type="entry name" value="METHYLTRANSFERASE"/>
    <property type="match status" value="1"/>
</dbReference>
<sequence>MRTVTAASLSAGNLLYREPALHDELHADSTVADDVLDAVSCSGARIESVLDLGCGTGHVLADLHKRRGWSAAGVDIQPEPLDHARAHHPQIRFRVGDLRTVRLGARFDLVLCLGNTLAYLHTETELAAAFDTIAAHSRPGSLAVICTLTDPGRDVQSTTRATTRTAGTADVTTSARWDPISGFLTTTRSWRFDDGRTAEDRIVRRVWSSDALRQQAARAALRPPIFLAA</sequence>
<dbReference type="OrthoDB" id="7062303at2"/>
<evidence type="ECO:0000313" key="5">
    <source>
        <dbReference type="EMBL" id="TQM10191.1"/>
    </source>
</evidence>
<dbReference type="Pfam" id="PF13649">
    <property type="entry name" value="Methyltransf_25"/>
    <property type="match status" value="1"/>
</dbReference>
<dbReference type="AlphaFoldDB" id="A0A543DLJ7"/>
<evidence type="ECO:0000313" key="6">
    <source>
        <dbReference type="Proteomes" id="UP000315677"/>
    </source>
</evidence>
<dbReference type="GO" id="GO:0008168">
    <property type="term" value="F:methyltransferase activity"/>
    <property type="evidence" value="ECO:0007669"/>
    <property type="project" value="UniProtKB-KW"/>
</dbReference>
<dbReference type="CDD" id="cd02440">
    <property type="entry name" value="AdoMet_MTases"/>
    <property type="match status" value="1"/>
</dbReference>
<accession>A0A543DLJ7</accession>
<dbReference type="SUPFAM" id="SSF53335">
    <property type="entry name" value="S-adenosyl-L-methionine-dependent methyltransferases"/>
    <property type="match status" value="1"/>
</dbReference>
<dbReference type="RefSeq" id="WP_142058835.1">
    <property type="nucleotide sequence ID" value="NZ_VFPA01000003.1"/>
</dbReference>
<reference evidence="5 6" key="1">
    <citation type="submission" date="2019-06" db="EMBL/GenBank/DDBJ databases">
        <title>Sequencing the genomes of 1000 actinobacteria strains.</title>
        <authorList>
            <person name="Klenk H.-P."/>
        </authorList>
    </citation>
    <scope>NUCLEOTIDE SEQUENCE [LARGE SCALE GENOMIC DNA]</scope>
    <source>
        <strain evidence="5 6">DSM 45301</strain>
    </source>
</reference>
<feature type="domain" description="Methyltransferase" evidence="4">
    <location>
        <begin position="49"/>
        <end position="140"/>
    </location>
</feature>
<dbReference type="Gene3D" id="3.40.50.150">
    <property type="entry name" value="Vaccinia Virus protein VP39"/>
    <property type="match status" value="1"/>
</dbReference>
<evidence type="ECO:0000256" key="2">
    <source>
        <dbReference type="ARBA" id="ARBA00022679"/>
    </source>
</evidence>
<dbReference type="InterPro" id="IPR041698">
    <property type="entry name" value="Methyltransf_25"/>
</dbReference>
<keyword evidence="3" id="KW-0949">S-adenosyl-L-methionine</keyword>
<name>A0A543DLJ7_9PSEU</name>
<protein>
    <submittedName>
        <fullName evidence="5">Methyltransferase family protein</fullName>
    </submittedName>
</protein>
<keyword evidence="1 5" id="KW-0489">Methyltransferase</keyword>
<evidence type="ECO:0000259" key="4">
    <source>
        <dbReference type="Pfam" id="PF13649"/>
    </source>
</evidence>
<gene>
    <name evidence="5" type="ORF">FB558_5976</name>
</gene>
<dbReference type="Gene3D" id="2.20.130.10">
    <property type="entry name" value="CAC2371-like domains"/>
    <property type="match status" value="1"/>
</dbReference>
<comment type="caution">
    <text evidence="5">The sequence shown here is derived from an EMBL/GenBank/DDBJ whole genome shotgun (WGS) entry which is preliminary data.</text>
</comment>
<dbReference type="InterPro" id="IPR029063">
    <property type="entry name" value="SAM-dependent_MTases_sf"/>
</dbReference>
<dbReference type="EMBL" id="VFPA01000003">
    <property type="protein sequence ID" value="TQM10191.1"/>
    <property type="molecule type" value="Genomic_DNA"/>
</dbReference>
<evidence type="ECO:0000256" key="3">
    <source>
        <dbReference type="ARBA" id="ARBA00022691"/>
    </source>
</evidence>